<dbReference type="SMART" id="SM00066">
    <property type="entry name" value="GAL4"/>
    <property type="match status" value="1"/>
</dbReference>
<evidence type="ECO:0000313" key="9">
    <source>
        <dbReference type="Proteomes" id="UP000005222"/>
    </source>
</evidence>
<evidence type="ECO:0000256" key="2">
    <source>
        <dbReference type="ARBA" id="ARBA00022833"/>
    </source>
</evidence>
<dbReference type="OrthoDB" id="5069333at2759"/>
<dbReference type="Pfam" id="PF00172">
    <property type="entry name" value="Zn_clus"/>
    <property type="match status" value="1"/>
</dbReference>
<reference evidence="8 9" key="1">
    <citation type="journal article" date="2012" name="G3 (Bethesda)">
        <title>Pichia sorbitophila, an interspecies yeast hybrid reveals early steps of genome resolution following polyploidization.</title>
        <authorList>
            <person name="Leh Louis V."/>
            <person name="Despons L."/>
            <person name="Friedrich A."/>
            <person name="Martin T."/>
            <person name="Durrens P."/>
            <person name="Casaregola S."/>
            <person name="Neuveglise C."/>
            <person name="Fairhead C."/>
            <person name="Marck C."/>
            <person name="Cruz J.A."/>
            <person name="Straub M.L."/>
            <person name="Kugler V."/>
            <person name="Sacerdot C."/>
            <person name="Uzunov Z."/>
            <person name="Thierry A."/>
            <person name="Weiss S."/>
            <person name="Bleykasten C."/>
            <person name="De Montigny J."/>
            <person name="Jacques N."/>
            <person name="Jung P."/>
            <person name="Lemaire M."/>
            <person name="Mallet S."/>
            <person name="Morel G."/>
            <person name="Richard G.F."/>
            <person name="Sarkar A."/>
            <person name="Savel G."/>
            <person name="Schacherer J."/>
            <person name="Seret M.L."/>
            <person name="Talla E."/>
            <person name="Samson G."/>
            <person name="Jubin C."/>
            <person name="Poulain J."/>
            <person name="Vacherie B."/>
            <person name="Barbe V."/>
            <person name="Pelletier E."/>
            <person name="Sherman D.J."/>
            <person name="Westhof E."/>
            <person name="Weissenbach J."/>
            <person name="Baret P.V."/>
            <person name="Wincker P."/>
            <person name="Gaillardin C."/>
            <person name="Dujon B."/>
            <person name="Souciet J.L."/>
        </authorList>
    </citation>
    <scope>NUCLEOTIDE SEQUENCE [LARGE SCALE GENOMIC DNA]</scope>
    <source>
        <strain evidence="9">ATCC MYA-4447 / BCRC 22081 / CBS 7064 / NBRC 10061 / NRRL Y-12695</strain>
    </source>
</reference>
<dbReference type="GO" id="GO:0008270">
    <property type="term" value="F:zinc ion binding"/>
    <property type="evidence" value="ECO:0007669"/>
    <property type="project" value="InterPro"/>
</dbReference>
<dbReference type="InterPro" id="IPR036864">
    <property type="entry name" value="Zn2-C6_fun-type_DNA-bd_sf"/>
</dbReference>
<evidence type="ECO:0000256" key="6">
    <source>
        <dbReference type="ARBA" id="ARBA00023242"/>
    </source>
</evidence>
<gene>
    <name evidence="8" type="primary">Piso0_000604</name>
    <name evidence="8" type="ORF">GNLVRS01_PISO0D00113g</name>
</gene>
<dbReference type="OMA" id="FRIRLEC"/>
<keyword evidence="3" id="KW-0805">Transcription regulation</keyword>
<keyword evidence="1" id="KW-0479">Metal-binding</keyword>
<evidence type="ECO:0000256" key="3">
    <source>
        <dbReference type="ARBA" id="ARBA00023015"/>
    </source>
</evidence>
<evidence type="ECO:0000256" key="1">
    <source>
        <dbReference type="ARBA" id="ARBA00022723"/>
    </source>
</evidence>
<keyword evidence="4" id="KW-0238">DNA-binding</keyword>
<dbReference type="CDD" id="cd00067">
    <property type="entry name" value="GAL4"/>
    <property type="match status" value="1"/>
</dbReference>
<keyword evidence="6" id="KW-0539">Nucleus</keyword>
<dbReference type="AlphaFoldDB" id="G8YPJ5"/>
<keyword evidence="2" id="KW-0862">Zinc</keyword>
<dbReference type="STRING" id="559304.G8YPJ5"/>
<dbReference type="Gene3D" id="4.10.240.10">
    <property type="entry name" value="Zn(2)-C6 fungal-type DNA-binding domain"/>
    <property type="match status" value="1"/>
</dbReference>
<dbReference type="HOGENOM" id="CLU_343878_0_0_1"/>
<dbReference type="GO" id="GO:0001228">
    <property type="term" value="F:DNA-binding transcription activator activity, RNA polymerase II-specific"/>
    <property type="evidence" value="ECO:0007669"/>
    <property type="project" value="TreeGrafter"/>
</dbReference>
<evidence type="ECO:0000256" key="5">
    <source>
        <dbReference type="ARBA" id="ARBA00023163"/>
    </source>
</evidence>
<dbReference type="EMBL" id="FO082056">
    <property type="protein sequence ID" value="CCE78580.1"/>
    <property type="molecule type" value="Genomic_DNA"/>
</dbReference>
<dbReference type="PROSITE" id="PS00463">
    <property type="entry name" value="ZN2_CY6_FUNGAL_1"/>
    <property type="match status" value="1"/>
</dbReference>
<dbReference type="InterPro" id="IPR051430">
    <property type="entry name" value="Fungal_TF_Env_Response"/>
</dbReference>
<proteinExistence type="predicted"/>
<dbReference type="GO" id="GO:0000978">
    <property type="term" value="F:RNA polymerase II cis-regulatory region sequence-specific DNA binding"/>
    <property type="evidence" value="ECO:0007669"/>
    <property type="project" value="TreeGrafter"/>
</dbReference>
<dbReference type="PANTHER" id="PTHR31944:SF131">
    <property type="entry name" value="HEME-RESPONSIVE ZINC FINGER TRANSCRIPTION FACTOR HAP1"/>
    <property type="match status" value="1"/>
</dbReference>
<accession>G8YPJ5</accession>
<name>G8YPJ5_PICSO</name>
<feature type="domain" description="Zn(2)-C6 fungal-type" evidence="7">
    <location>
        <begin position="13"/>
        <end position="44"/>
    </location>
</feature>
<dbReference type="InParanoid" id="G8YPJ5"/>
<dbReference type="InterPro" id="IPR001138">
    <property type="entry name" value="Zn2Cys6_DnaBD"/>
</dbReference>
<dbReference type="Proteomes" id="UP000005222">
    <property type="component" value="Chromosome D"/>
</dbReference>
<dbReference type="PROSITE" id="PS50048">
    <property type="entry name" value="ZN2_CY6_FUNGAL_2"/>
    <property type="match status" value="1"/>
</dbReference>
<dbReference type="CDD" id="cd12148">
    <property type="entry name" value="fungal_TF_MHR"/>
    <property type="match status" value="1"/>
</dbReference>
<dbReference type="SUPFAM" id="SSF57701">
    <property type="entry name" value="Zn2/Cys6 DNA-binding domain"/>
    <property type="match status" value="1"/>
</dbReference>
<evidence type="ECO:0000259" key="7">
    <source>
        <dbReference type="PROSITE" id="PS50048"/>
    </source>
</evidence>
<protein>
    <submittedName>
        <fullName evidence="8">Piso0_000604 protein</fullName>
    </submittedName>
</protein>
<keyword evidence="9" id="KW-1185">Reference proteome</keyword>
<dbReference type="GO" id="GO:0005634">
    <property type="term" value="C:nucleus"/>
    <property type="evidence" value="ECO:0007669"/>
    <property type="project" value="TreeGrafter"/>
</dbReference>
<organism evidence="8 9">
    <name type="scientific">Pichia sorbitophila (strain ATCC MYA-4447 / BCRC 22081 / CBS 7064 / NBRC 10061 / NRRL Y-12695)</name>
    <name type="common">Hybrid yeast</name>
    <dbReference type="NCBI Taxonomy" id="559304"/>
    <lineage>
        <taxon>Eukaryota</taxon>
        <taxon>Fungi</taxon>
        <taxon>Dikarya</taxon>
        <taxon>Ascomycota</taxon>
        <taxon>Saccharomycotina</taxon>
        <taxon>Pichiomycetes</taxon>
        <taxon>Debaryomycetaceae</taxon>
        <taxon>Millerozyma</taxon>
    </lineage>
</organism>
<evidence type="ECO:0000313" key="8">
    <source>
        <dbReference type="EMBL" id="CCE78580.1"/>
    </source>
</evidence>
<sequence>MAGKRRRIRKKLVCINCHLRKIKCDKQQPCSNCVRFKISSSCHYDNDCTSINDDVDKEHAMNETLSQPSKIMKKTVRSDSSFPRPIDGRLTFNNTARPIYLHPENGEYGRSQTAISPILNNPSTQDLHATEKHYQRVFIDKELSSGLNRFLSILCYNPIPISDFDINLLSVYQHDPSGKGRIMLNMYHALPLITPFHSNRSTLLVMTCIRRSYSNGIDLFRDILDNVVKELEALSARYFDERYLMPLEPSLGANITENTKKVVSEVGCEIGIYYLPDLTMFSDVKNQIMSVLPPMEVIDCLTNIFLCHLHKLIPIVEEKTLKTDIRRLLKCGRAESHQGRVKDIIIDSNKDLCTLSILLIILRATYVLVVEQVQEDGNSRFLGHEEKVLVRSNPVPIEAHQISLKCLKFYEMGFCTSFGQLASMMFLYYYQGICPEGPLQHQGQLSSMSILFSNIVNTATFLNLNRAPEKACERWADSQVDNVPIFRKKVLWHILLIMDFENSIVFNKGLSIKMDSYDNKFEDYDYRDDHTEEERDFLRGIDSVILIVQRARRLIDDVFIIGRKIKISYLLDSLAELESLVKDKLGIFKDYLCPIDEQKTTSKMIKFRVYLHFKMLSIIIYQAIVHFLQEEGKLDLSLYYLQKLFCICNYELVGLNNNFVKNCVIFFGLSAEVMLRSAIVHFNRARAGSIQIRVMSQSIQLYLKLLSEKEQTSYHANLKKLLPSISQKLTPIENSYSKLLSNLGKKTLSGWNYLKGVLIGFKIAFNEESYSSNLNETKKCIVWYSIEGWKELEQTIDMCCNELHRLEDFYKNIDDREDEETFVCFNFNSDQLTATDIIKQSQLDRFWKYVEIFKEESTKLISNRDHSMLFDGKKDEKHFHFDFNFENETDFLYNFSLEEIESLSNNLHLPS</sequence>
<dbReference type="PANTHER" id="PTHR31944">
    <property type="entry name" value="HEME-RESPONSIVE ZINC FINGER TRANSCRIPTION FACTOR HAP1"/>
    <property type="match status" value="1"/>
</dbReference>
<keyword evidence="5" id="KW-0804">Transcription</keyword>
<evidence type="ECO:0000256" key="4">
    <source>
        <dbReference type="ARBA" id="ARBA00023125"/>
    </source>
</evidence>